<gene>
    <name evidence="2" type="ORF">F0145_06885</name>
</gene>
<sequence>MPIEIRELHIKVVIDPDNSVSQNQTGNNSAAGSRAAANGSEPDREALIAECLEQVMTILRDKNER</sequence>
<feature type="region of interest" description="Disordered" evidence="1">
    <location>
        <begin position="16"/>
        <end position="42"/>
    </location>
</feature>
<protein>
    <submittedName>
        <fullName evidence="2">Uncharacterized protein</fullName>
    </submittedName>
</protein>
<evidence type="ECO:0000256" key="1">
    <source>
        <dbReference type="SAM" id="MobiDB-lite"/>
    </source>
</evidence>
<dbReference type="Proteomes" id="UP000323426">
    <property type="component" value="Unassembled WGS sequence"/>
</dbReference>
<feature type="compositionally biased region" description="Low complexity" evidence="1">
    <location>
        <begin position="26"/>
        <end position="40"/>
    </location>
</feature>
<comment type="caution">
    <text evidence="2">The sequence shown here is derived from an EMBL/GenBank/DDBJ whole genome shotgun (WGS) entry which is preliminary data.</text>
</comment>
<evidence type="ECO:0000313" key="3">
    <source>
        <dbReference type="Proteomes" id="UP000323426"/>
    </source>
</evidence>
<organism evidence="2 3">
    <name type="scientific">Adhaeribacter rhizoryzae</name>
    <dbReference type="NCBI Taxonomy" id="2607907"/>
    <lineage>
        <taxon>Bacteria</taxon>
        <taxon>Pseudomonadati</taxon>
        <taxon>Bacteroidota</taxon>
        <taxon>Cytophagia</taxon>
        <taxon>Cytophagales</taxon>
        <taxon>Hymenobacteraceae</taxon>
        <taxon>Adhaeribacter</taxon>
    </lineage>
</organism>
<keyword evidence="3" id="KW-1185">Reference proteome</keyword>
<dbReference type="EMBL" id="VWSF01000003">
    <property type="protein sequence ID" value="KAA5548445.1"/>
    <property type="molecule type" value="Genomic_DNA"/>
</dbReference>
<name>A0A5M6DSP5_9BACT</name>
<evidence type="ECO:0000313" key="2">
    <source>
        <dbReference type="EMBL" id="KAA5548445.1"/>
    </source>
</evidence>
<dbReference type="AlphaFoldDB" id="A0A5M6DSP5"/>
<dbReference type="InterPro" id="IPR045459">
    <property type="entry name" value="DUF5908"/>
</dbReference>
<dbReference type="Pfam" id="PF19265">
    <property type="entry name" value="DUF5908"/>
    <property type="match status" value="1"/>
</dbReference>
<reference evidence="2 3" key="1">
    <citation type="submission" date="2019-09" db="EMBL/GenBank/DDBJ databases">
        <title>Genome sequence and assembly of Adhaeribacter sp.</title>
        <authorList>
            <person name="Chhetri G."/>
        </authorList>
    </citation>
    <scope>NUCLEOTIDE SEQUENCE [LARGE SCALE GENOMIC DNA]</scope>
    <source>
        <strain evidence="2 3">DK36</strain>
    </source>
</reference>
<proteinExistence type="predicted"/>
<accession>A0A5M6DSP5</accession>
<dbReference type="RefSeq" id="WP_150087576.1">
    <property type="nucleotide sequence ID" value="NZ_VWSF01000003.1"/>
</dbReference>